<feature type="region of interest" description="Disordered" evidence="10">
    <location>
        <begin position="1319"/>
        <end position="1356"/>
    </location>
</feature>
<keyword evidence="7" id="KW-0238">DNA-binding</keyword>
<dbReference type="SMART" id="SM00487">
    <property type="entry name" value="DEXDc"/>
    <property type="match status" value="1"/>
</dbReference>
<feature type="region of interest" description="Disordered" evidence="10">
    <location>
        <begin position="114"/>
        <end position="165"/>
    </location>
</feature>
<feature type="compositionally biased region" description="Basic residues" evidence="10">
    <location>
        <begin position="714"/>
        <end position="723"/>
    </location>
</feature>
<sequence>MDPDPWKWTSTEVADFFRNHATTLITHMPNARLPDLDSFAQKLEENDVCGAVLFDGVDLGFLREDCAIRSLGQRSAIVHCIRKLRTWSRSYPRGDEAPIPQTPVSVAATPAAIPGIEQDPTSPVPVFDSTNAKRAGETDAEAGSARKKRRLELPQPSLPLTAPRHSAQHNPAAFLGNEKLPVDNIFFGNTQMGQEISYEETPSAMMVNPATREASPHALPTSANVSEDDDLQIADTCFQFQAPARPPGLSAYVNKQILHFLNLDIAESQSGSVKTTTRHGRDAIAVDPYPERMLTGTTSRSALLVHMAENGRYVAKRENAAFVDSGIEYNEISVQGLPEASNSGEWDFLVAKHRSTADEEVLPAYMDSDSEGSLRTLQEEMEDEEEVEEDELHQTKPVGSRLDAMIDKALRDIVDTWKEKILPRMEEKKAWTVWKRTRQSRTIRDSLINGALDLIRNLEQRVHKFKTEMHHDEWRDEREVAEQCKIMEATVEDIEEQRWKIDVWRRKKEPHHVARRGARLDSGHTIAGTSTQRQIPTVHANDRFSVEREDNVDDAVNDDDDDFHSAHGDLDTGEPMIEGQEEDQDASDEYSVHDDMDFINDADSPDGEAGDLLADSHQTSDFDQDAVQAHPDSEHSDFGRDLSSPSIKPEQRRPRHNDAQTTDNEKGTESDYLTSPSGMFKKPARKHVNTPIKSQKTAMEPIEISSDSTPVKSKPPKKKRKKIAYSATPENDSAQEVVSWNLDDLVSASDRKRIMIKLLSEMGPEKRAAIQRKIKALRRSPFIEKLRDVLAVLARDYSGSNQDIDVVVAGKLFLAYTYCKPECLLDDSFADIPWSSVSTDRLALTTFCGLLELFLEKSNLWRAPAKPNSGRQGEVIDLVGSSEEDDTRLAGTPKKRKVKKVKLDINAEQSQAAAYLRQQRYKEMKSAGSNSQELQAMIQSDPSRSTVAINPLACKENGEEFIFIDKNIARELKEHQINGIQFMWRELTAGGDEGGQGCILAHTMGLGKTVQTIATLVAINEAAQSDNPAVYEQIPEHLRPADIQERQLRMLILVPAPLVQNWRREISRWAPHVLTNNFSIEQGTKPHQALTQLASWYKVGGVFFITYDFLRKYVHWKDPKTEPKIAEIGPQIEKYLVRGAELVVADEVHQLKNAKAKVTQAAARLHTESRIGLTGTPMSNDVDEIYSLVSFAAPNYLGEKKWFNQQYSNPIAQGSRKDSEPYEVRKMLKKLAVLRNQIEPKVNRADIYVLRGSLKPKTEFVIMMPLSNLQRVVYNKYLRALRKDQSDLDAVVAQTRIFAWLAALTLLMNHPLAFKRKLLEPPKAKSKSKKKKRESTPSASDSGSATPSAENDVDAEDYGSMDDAIKSLSFSDEVKKDMVEGISDDPRSEYSKKMEMLLLILRLADHCGDKVIVFSGSLPTLDIVEEVLNRSKLPCSRIDGKVGIHKRQPVIDAFHAGKTKVMLMSTRAGVGLNIQGANRVVILDFGFNPSHEEQAVGRAYRIGQTKPVFVYRLIIGGTFEDNIYDKQLFKSSLTQRVVDKKNPRRIALGSAGDWLYEPREMPQEDVRQWLDKDEAVLHKILKKQLSDVDYKGPQIRKLTTIETLQEDAADAPLDETEQREVEEELAMRRNQRKMDKQTANAGPAGLSASQINMPPPGVPRSTAPVGRPAKGTAQRGLSAVVKFPMPHGTPQGMPHGLPNMADSSRPSSTMPNASAGRGGSLQNQGINGARPTSSNPQSNIHGMP</sequence>
<evidence type="ECO:0000313" key="13">
    <source>
        <dbReference type="EMBL" id="GIZ47333.1"/>
    </source>
</evidence>
<protein>
    <submittedName>
        <fullName evidence="13">Uncharacterized protein</fullName>
    </submittedName>
</protein>
<feature type="coiled-coil region" evidence="9">
    <location>
        <begin position="448"/>
        <end position="497"/>
    </location>
</feature>
<dbReference type="Pfam" id="PF24580">
    <property type="entry name" value="DUF7607"/>
    <property type="match status" value="1"/>
</dbReference>
<evidence type="ECO:0000256" key="7">
    <source>
        <dbReference type="ARBA" id="ARBA00023125"/>
    </source>
</evidence>
<evidence type="ECO:0000256" key="5">
    <source>
        <dbReference type="ARBA" id="ARBA00022806"/>
    </source>
</evidence>
<dbReference type="InterPro" id="IPR044574">
    <property type="entry name" value="ARIP4-like"/>
</dbReference>
<gene>
    <name evidence="13" type="ORF">CKM354_001042800</name>
</gene>
<feature type="domain" description="Helicase ATP-binding" evidence="11">
    <location>
        <begin position="989"/>
        <end position="1195"/>
    </location>
</feature>
<feature type="region of interest" description="Disordered" evidence="10">
    <location>
        <begin position="1628"/>
        <end position="1744"/>
    </location>
</feature>
<evidence type="ECO:0000256" key="2">
    <source>
        <dbReference type="ARBA" id="ARBA00007025"/>
    </source>
</evidence>
<dbReference type="InterPro" id="IPR038718">
    <property type="entry name" value="SNF2-like_sf"/>
</dbReference>
<comment type="caution">
    <text evidence="13">The sequence shown here is derived from an EMBL/GenBank/DDBJ whole genome shotgun (WGS) entry which is preliminary data.</text>
</comment>
<feature type="compositionally biased region" description="Basic residues" evidence="10">
    <location>
        <begin position="1324"/>
        <end position="1333"/>
    </location>
</feature>
<accession>A0A9P3CR05</accession>
<reference evidence="13 14" key="1">
    <citation type="submission" date="2021-01" db="EMBL/GenBank/DDBJ databases">
        <title>Cercospora kikuchii MAFF 305040 whole genome shotgun sequence.</title>
        <authorList>
            <person name="Kashiwa T."/>
            <person name="Suzuki T."/>
        </authorList>
    </citation>
    <scope>NUCLEOTIDE SEQUENCE [LARGE SCALE GENOMIC DNA]</scope>
    <source>
        <strain evidence="13 14">MAFF 305040</strain>
    </source>
</reference>
<dbReference type="Gene3D" id="3.40.50.300">
    <property type="entry name" value="P-loop containing nucleotide triphosphate hydrolases"/>
    <property type="match status" value="1"/>
</dbReference>
<dbReference type="GO" id="GO:0016887">
    <property type="term" value="F:ATP hydrolysis activity"/>
    <property type="evidence" value="ECO:0007669"/>
    <property type="project" value="InterPro"/>
</dbReference>
<feature type="compositionally biased region" description="Polar residues" evidence="10">
    <location>
        <begin position="1701"/>
        <end position="1712"/>
    </location>
</feature>
<keyword evidence="14" id="KW-1185">Reference proteome</keyword>
<name>A0A9P3CR05_9PEZI</name>
<comment type="similarity">
    <text evidence="2">Belongs to the SNF2/RAD54 helicase family.</text>
</comment>
<feature type="compositionally biased region" description="Basic and acidic residues" evidence="10">
    <location>
        <begin position="649"/>
        <end position="669"/>
    </location>
</feature>
<evidence type="ECO:0000256" key="8">
    <source>
        <dbReference type="ARBA" id="ARBA00023242"/>
    </source>
</evidence>
<keyword evidence="4" id="KW-0378">Hydrolase</keyword>
<feature type="compositionally biased region" description="Basic and acidic residues" evidence="10">
    <location>
        <begin position="540"/>
        <end position="549"/>
    </location>
</feature>
<dbReference type="Gene3D" id="3.40.50.10810">
    <property type="entry name" value="Tandem AAA-ATPase domain"/>
    <property type="match status" value="1"/>
</dbReference>
<evidence type="ECO:0000256" key="9">
    <source>
        <dbReference type="SAM" id="Coils"/>
    </source>
</evidence>
<evidence type="ECO:0000256" key="4">
    <source>
        <dbReference type="ARBA" id="ARBA00022801"/>
    </source>
</evidence>
<dbReference type="InterPro" id="IPR001650">
    <property type="entry name" value="Helicase_C-like"/>
</dbReference>
<dbReference type="PANTHER" id="PTHR45797">
    <property type="entry name" value="RAD54-LIKE"/>
    <property type="match status" value="1"/>
</dbReference>
<organism evidence="13 14">
    <name type="scientific">Cercospora kikuchii</name>
    <dbReference type="NCBI Taxonomy" id="84275"/>
    <lineage>
        <taxon>Eukaryota</taxon>
        <taxon>Fungi</taxon>
        <taxon>Dikarya</taxon>
        <taxon>Ascomycota</taxon>
        <taxon>Pezizomycotina</taxon>
        <taxon>Dothideomycetes</taxon>
        <taxon>Dothideomycetidae</taxon>
        <taxon>Mycosphaerellales</taxon>
        <taxon>Mycosphaerellaceae</taxon>
        <taxon>Cercospora</taxon>
    </lineage>
</organism>
<evidence type="ECO:0000259" key="12">
    <source>
        <dbReference type="PROSITE" id="PS51194"/>
    </source>
</evidence>
<dbReference type="InterPro" id="IPR000330">
    <property type="entry name" value="SNF2_N"/>
</dbReference>
<proteinExistence type="inferred from homology"/>
<dbReference type="CDD" id="cd18793">
    <property type="entry name" value="SF2_C_SNF"/>
    <property type="match status" value="1"/>
</dbReference>
<dbReference type="InterPro" id="IPR014001">
    <property type="entry name" value="Helicase_ATP-bd"/>
</dbReference>
<dbReference type="GO" id="GO:0003677">
    <property type="term" value="F:DNA binding"/>
    <property type="evidence" value="ECO:0007669"/>
    <property type="project" value="UniProtKB-KW"/>
</dbReference>
<dbReference type="GO" id="GO:0004386">
    <property type="term" value="F:helicase activity"/>
    <property type="evidence" value="ECO:0007669"/>
    <property type="project" value="UniProtKB-KW"/>
</dbReference>
<dbReference type="Pfam" id="PF00271">
    <property type="entry name" value="Helicase_C"/>
    <property type="match status" value="1"/>
</dbReference>
<keyword evidence="8" id="KW-0539">Nucleus</keyword>
<keyword evidence="9" id="KW-0175">Coiled coil</keyword>
<dbReference type="SMART" id="SM00490">
    <property type="entry name" value="HELICc"/>
    <property type="match status" value="1"/>
</dbReference>
<feature type="compositionally biased region" description="Acidic residues" evidence="10">
    <location>
        <begin position="550"/>
        <end position="562"/>
    </location>
</feature>
<feature type="region of interest" description="Disordered" evidence="10">
    <location>
        <begin position="514"/>
        <end position="589"/>
    </location>
</feature>
<feature type="domain" description="Helicase C-terminal" evidence="12">
    <location>
        <begin position="1399"/>
        <end position="1549"/>
    </location>
</feature>
<keyword evidence="5" id="KW-0347">Helicase</keyword>
<dbReference type="PROSITE" id="PS51192">
    <property type="entry name" value="HELICASE_ATP_BIND_1"/>
    <property type="match status" value="1"/>
</dbReference>
<feature type="compositionally biased region" description="Polar residues" evidence="10">
    <location>
        <begin position="1720"/>
        <end position="1744"/>
    </location>
</feature>
<feature type="compositionally biased region" description="Acidic residues" evidence="10">
    <location>
        <begin position="579"/>
        <end position="588"/>
    </location>
</feature>
<evidence type="ECO:0000256" key="10">
    <source>
        <dbReference type="SAM" id="MobiDB-lite"/>
    </source>
</evidence>
<dbReference type="EMBL" id="BOLY01000007">
    <property type="protein sequence ID" value="GIZ47333.1"/>
    <property type="molecule type" value="Genomic_DNA"/>
</dbReference>
<dbReference type="PANTHER" id="PTHR45797:SF1">
    <property type="entry name" value="HELICASE ARIP4"/>
    <property type="match status" value="1"/>
</dbReference>
<keyword evidence="6" id="KW-0067">ATP-binding</keyword>
<feature type="region of interest" description="Disordered" evidence="10">
    <location>
        <begin position="624"/>
        <end position="728"/>
    </location>
</feature>
<dbReference type="GO" id="GO:0005524">
    <property type="term" value="F:ATP binding"/>
    <property type="evidence" value="ECO:0007669"/>
    <property type="project" value="UniProtKB-KW"/>
</dbReference>
<dbReference type="InterPro" id="IPR049730">
    <property type="entry name" value="SNF2/RAD54-like_C"/>
</dbReference>
<dbReference type="InterPro" id="IPR027417">
    <property type="entry name" value="P-loop_NTPase"/>
</dbReference>
<dbReference type="GeneID" id="68296003"/>
<dbReference type="OrthoDB" id="2020972at2759"/>
<dbReference type="Proteomes" id="UP000825890">
    <property type="component" value="Unassembled WGS sequence"/>
</dbReference>
<dbReference type="PROSITE" id="PS51194">
    <property type="entry name" value="HELICASE_CTER"/>
    <property type="match status" value="1"/>
</dbReference>
<comment type="subcellular location">
    <subcellularLocation>
        <location evidence="1">Nucleus</location>
    </subcellularLocation>
</comment>
<evidence type="ECO:0000313" key="14">
    <source>
        <dbReference type="Proteomes" id="UP000825890"/>
    </source>
</evidence>
<dbReference type="GO" id="GO:0005634">
    <property type="term" value="C:nucleus"/>
    <property type="evidence" value="ECO:0007669"/>
    <property type="project" value="UniProtKB-SubCell"/>
</dbReference>
<dbReference type="InterPro" id="IPR056026">
    <property type="entry name" value="DUF7607"/>
</dbReference>
<evidence type="ECO:0000256" key="1">
    <source>
        <dbReference type="ARBA" id="ARBA00004123"/>
    </source>
</evidence>
<dbReference type="SUPFAM" id="SSF52540">
    <property type="entry name" value="P-loop containing nucleoside triphosphate hydrolases"/>
    <property type="match status" value="2"/>
</dbReference>
<evidence type="ECO:0000256" key="6">
    <source>
        <dbReference type="ARBA" id="ARBA00022840"/>
    </source>
</evidence>
<keyword evidence="3" id="KW-0547">Nucleotide-binding</keyword>
<dbReference type="RefSeq" id="XP_044661820.1">
    <property type="nucleotide sequence ID" value="XM_044805885.1"/>
</dbReference>
<evidence type="ECO:0000256" key="3">
    <source>
        <dbReference type="ARBA" id="ARBA00022741"/>
    </source>
</evidence>
<feature type="compositionally biased region" description="Polar residues" evidence="10">
    <location>
        <begin position="1336"/>
        <end position="1349"/>
    </location>
</feature>
<dbReference type="Pfam" id="PF00176">
    <property type="entry name" value="SNF2-rel_dom"/>
    <property type="match status" value="1"/>
</dbReference>
<evidence type="ECO:0000259" key="11">
    <source>
        <dbReference type="PROSITE" id="PS51192"/>
    </source>
</evidence>
<feature type="compositionally biased region" description="Basic and acidic residues" evidence="10">
    <location>
        <begin position="631"/>
        <end position="640"/>
    </location>
</feature>